<proteinExistence type="predicted"/>
<gene>
    <name evidence="2" type="ORF">Val02_67460</name>
</gene>
<organism evidence="2 3">
    <name type="scientific">Virgisporangium aliadipatigenens</name>
    <dbReference type="NCBI Taxonomy" id="741659"/>
    <lineage>
        <taxon>Bacteria</taxon>
        <taxon>Bacillati</taxon>
        <taxon>Actinomycetota</taxon>
        <taxon>Actinomycetes</taxon>
        <taxon>Micromonosporales</taxon>
        <taxon>Micromonosporaceae</taxon>
        <taxon>Virgisporangium</taxon>
    </lineage>
</organism>
<dbReference type="Proteomes" id="UP000619260">
    <property type="component" value="Unassembled WGS sequence"/>
</dbReference>
<reference evidence="2" key="1">
    <citation type="submission" date="2021-01" db="EMBL/GenBank/DDBJ databases">
        <title>Whole genome shotgun sequence of Virgisporangium aliadipatigenens NBRC 105644.</title>
        <authorList>
            <person name="Komaki H."/>
            <person name="Tamura T."/>
        </authorList>
    </citation>
    <scope>NUCLEOTIDE SEQUENCE</scope>
    <source>
        <strain evidence="2">NBRC 105644</strain>
    </source>
</reference>
<feature type="region of interest" description="Disordered" evidence="1">
    <location>
        <begin position="25"/>
        <end position="53"/>
    </location>
</feature>
<keyword evidence="3" id="KW-1185">Reference proteome</keyword>
<sequence length="82" mass="9037">MAVPDAAHNNSAIRNWERPWLSLVRASSAPSDSAPPPPDNDMGMTSCAPDPRRQWRSGARVGLLRCSYTGWVRRFGGGRWDG</sequence>
<dbReference type="AlphaFoldDB" id="A0A8J3YTZ9"/>
<evidence type="ECO:0000256" key="1">
    <source>
        <dbReference type="SAM" id="MobiDB-lite"/>
    </source>
</evidence>
<evidence type="ECO:0000313" key="3">
    <source>
        <dbReference type="Proteomes" id="UP000619260"/>
    </source>
</evidence>
<accession>A0A8J3YTZ9</accession>
<comment type="caution">
    <text evidence="2">The sequence shown here is derived from an EMBL/GenBank/DDBJ whole genome shotgun (WGS) entry which is preliminary data.</text>
</comment>
<name>A0A8J3YTZ9_9ACTN</name>
<protein>
    <submittedName>
        <fullName evidence="2">Uncharacterized protein</fullName>
    </submittedName>
</protein>
<evidence type="ECO:0000313" key="2">
    <source>
        <dbReference type="EMBL" id="GIJ49860.1"/>
    </source>
</evidence>
<dbReference type="EMBL" id="BOPF01000031">
    <property type="protein sequence ID" value="GIJ49860.1"/>
    <property type="molecule type" value="Genomic_DNA"/>
</dbReference>